<keyword evidence="3" id="KW-0677">Repeat</keyword>
<name>A0A3B5BJK4_9TELE</name>
<organism evidence="9">
    <name type="scientific">Stegastes partitus</name>
    <name type="common">bicolor damselfish</name>
    <dbReference type="NCBI Taxonomy" id="144197"/>
    <lineage>
        <taxon>Eukaryota</taxon>
        <taxon>Metazoa</taxon>
        <taxon>Chordata</taxon>
        <taxon>Craniata</taxon>
        <taxon>Vertebrata</taxon>
        <taxon>Euteleostomi</taxon>
        <taxon>Actinopterygii</taxon>
        <taxon>Neopterygii</taxon>
        <taxon>Teleostei</taxon>
        <taxon>Neoteleostei</taxon>
        <taxon>Acanthomorphata</taxon>
        <taxon>Ovalentaria</taxon>
        <taxon>Pomacentridae</taxon>
        <taxon>Stegastes</taxon>
    </lineage>
</organism>
<keyword evidence="4 7" id="KW-0863">Zinc-finger</keyword>
<dbReference type="InterPro" id="IPR036236">
    <property type="entry name" value="Znf_C2H2_sf"/>
</dbReference>
<dbReference type="AlphaFoldDB" id="A0A3B5BJK4"/>
<reference evidence="9" key="1">
    <citation type="submission" date="2023-09" db="UniProtKB">
        <authorList>
            <consortium name="Ensembl"/>
        </authorList>
    </citation>
    <scope>IDENTIFICATION</scope>
</reference>
<keyword evidence="2" id="KW-0479">Metal-binding</keyword>
<evidence type="ECO:0000256" key="6">
    <source>
        <dbReference type="ARBA" id="ARBA00023242"/>
    </source>
</evidence>
<evidence type="ECO:0000256" key="1">
    <source>
        <dbReference type="ARBA" id="ARBA00004123"/>
    </source>
</evidence>
<accession>A0A3B5BJK4</accession>
<dbReference type="GO" id="GO:0008270">
    <property type="term" value="F:zinc ion binding"/>
    <property type="evidence" value="ECO:0007669"/>
    <property type="project" value="UniProtKB-KW"/>
</dbReference>
<evidence type="ECO:0000259" key="8">
    <source>
        <dbReference type="PROSITE" id="PS50157"/>
    </source>
</evidence>
<dbReference type="GeneTree" id="ENSGT00950000182774"/>
<dbReference type="GO" id="GO:0000977">
    <property type="term" value="F:RNA polymerase II transcription regulatory region sequence-specific DNA binding"/>
    <property type="evidence" value="ECO:0007669"/>
    <property type="project" value="TreeGrafter"/>
</dbReference>
<dbReference type="FunFam" id="3.30.160.60:FF:000512">
    <property type="entry name" value="zinc finger protein 197 isoform X1"/>
    <property type="match status" value="1"/>
</dbReference>
<dbReference type="PROSITE" id="PS00028">
    <property type="entry name" value="ZINC_FINGER_C2H2_1"/>
    <property type="match status" value="1"/>
</dbReference>
<evidence type="ECO:0000313" key="9">
    <source>
        <dbReference type="Ensembl" id="ENSSPAP00000027597.1"/>
    </source>
</evidence>
<dbReference type="GO" id="GO:0000981">
    <property type="term" value="F:DNA-binding transcription factor activity, RNA polymerase II-specific"/>
    <property type="evidence" value="ECO:0007669"/>
    <property type="project" value="TreeGrafter"/>
</dbReference>
<dbReference type="Ensembl" id="ENSSPAT00000028047.1">
    <property type="protein sequence ID" value="ENSSPAP00000027597.1"/>
    <property type="gene ID" value="ENSSPAG00000020771.1"/>
</dbReference>
<comment type="subcellular location">
    <subcellularLocation>
        <location evidence="1">Nucleus</location>
    </subcellularLocation>
</comment>
<evidence type="ECO:0000256" key="4">
    <source>
        <dbReference type="ARBA" id="ARBA00022771"/>
    </source>
</evidence>
<proteinExistence type="predicted"/>
<dbReference type="Pfam" id="PF00096">
    <property type="entry name" value="zf-C2H2"/>
    <property type="match status" value="1"/>
</dbReference>
<dbReference type="SUPFAM" id="SSF57667">
    <property type="entry name" value="beta-beta-alpha zinc fingers"/>
    <property type="match status" value="1"/>
</dbReference>
<keyword evidence="5" id="KW-0862">Zinc</keyword>
<dbReference type="PROSITE" id="PS50157">
    <property type="entry name" value="ZINC_FINGER_C2H2_2"/>
    <property type="match status" value="1"/>
</dbReference>
<dbReference type="InterPro" id="IPR013087">
    <property type="entry name" value="Znf_C2H2_type"/>
</dbReference>
<evidence type="ECO:0000256" key="5">
    <source>
        <dbReference type="ARBA" id="ARBA00022833"/>
    </source>
</evidence>
<feature type="domain" description="C2H2-type" evidence="8">
    <location>
        <begin position="52"/>
        <end position="79"/>
    </location>
</feature>
<keyword evidence="6" id="KW-0539">Nucleus</keyword>
<sequence>MFLKTFSKLLQLKAHQAVHEANAEKPFSCSQCGRAHGLKMHQMVHTGERKPFRCETCGKSFNQADTLKGHQRIHTGERPFSFLPPCDSSAAGACLKGALDDNHIFFSRIFYSTMWKNPL</sequence>
<evidence type="ECO:0000256" key="3">
    <source>
        <dbReference type="ARBA" id="ARBA00022737"/>
    </source>
</evidence>
<dbReference type="SMART" id="SM00355">
    <property type="entry name" value="ZnF_C2H2"/>
    <property type="match status" value="2"/>
</dbReference>
<dbReference type="GO" id="GO:0005634">
    <property type="term" value="C:nucleus"/>
    <property type="evidence" value="ECO:0007669"/>
    <property type="project" value="UniProtKB-SubCell"/>
</dbReference>
<dbReference type="Gene3D" id="3.30.160.60">
    <property type="entry name" value="Classic Zinc Finger"/>
    <property type="match status" value="3"/>
</dbReference>
<evidence type="ECO:0000256" key="2">
    <source>
        <dbReference type="ARBA" id="ARBA00022723"/>
    </source>
</evidence>
<dbReference type="PANTHER" id="PTHR24381:SF445">
    <property type="entry name" value="GASTRULA ZINC FINGER PROTEIN XLCGF28.1-LIKE-RELATED"/>
    <property type="match status" value="1"/>
</dbReference>
<evidence type="ECO:0000256" key="7">
    <source>
        <dbReference type="PROSITE-ProRule" id="PRU00042"/>
    </source>
</evidence>
<protein>
    <recommendedName>
        <fullName evidence="8">C2H2-type domain-containing protein</fullName>
    </recommendedName>
</protein>
<dbReference type="PANTHER" id="PTHR24381">
    <property type="entry name" value="ZINC FINGER PROTEIN"/>
    <property type="match status" value="1"/>
</dbReference>